<keyword evidence="1" id="KW-0812">Transmembrane</keyword>
<dbReference type="RefSeq" id="WP_271348335.1">
    <property type="nucleotide sequence ID" value="NZ_JAQJZJ010000005.1"/>
</dbReference>
<name>A0ABT4XG48_9PSED</name>
<dbReference type="Proteomes" id="UP001212042">
    <property type="component" value="Unassembled WGS sequence"/>
</dbReference>
<evidence type="ECO:0000313" key="2">
    <source>
        <dbReference type="EMBL" id="MDA7087198.1"/>
    </source>
</evidence>
<protein>
    <recommendedName>
        <fullName evidence="4">Transmembrane protein</fullName>
    </recommendedName>
</protein>
<evidence type="ECO:0008006" key="4">
    <source>
        <dbReference type="Google" id="ProtNLM"/>
    </source>
</evidence>
<keyword evidence="3" id="KW-1185">Reference proteome</keyword>
<feature type="transmembrane region" description="Helical" evidence="1">
    <location>
        <begin position="92"/>
        <end position="110"/>
    </location>
</feature>
<accession>A0ABT4XG48</accession>
<evidence type="ECO:0000256" key="1">
    <source>
        <dbReference type="SAM" id="Phobius"/>
    </source>
</evidence>
<gene>
    <name evidence="2" type="ORF">PH586_12465</name>
</gene>
<proteinExistence type="predicted"/>
<feature type="transmembrane region" description="Helical" evidence="1">
    <location>
        <begin position="62"/>
        <end position="80"/>
    </location>
</feature>
<keyword evidence="1" id="KW-0472">Membrane</keyword>
<keyword evidence="1" id="KW-1133">Transmembrane helix</keyword>
<organism evidence="2 3">
    <name type="scientific">Pseudomonas aestuarii</name>
    <dbReference type="NCBI Taxonomy" id="3018340"/>
    <lineage>
        <taxon>Bacteria</taxon>
        <taxon>Pseudomonadati</taxon>
        <taxon>Pseudomonadota</taxon>
        <taxon>Gammaproteobacteria</taxon>
        <taxon>Pseudomonadales</taxon>
        <taxon>Pseudomonadaceae</taxon>
        <taxon>Pseudomonas</taxon>
    </lineage>
</organism>
<dbReference type="EMBL" id="JAQJZJ010000005">
    <property type="protein sequence ID" value="MDA7087198.1"/>
    <property type="molecule type" value="Genomic_DNA"/>
</dbReference>
<evidence type="ECO:0000313" key="3">
    <source>
        <dbReference type="Proteomes" id="UP001212042"/>
    </source>
</evidence>
<comment type="caution">
    <text evidence="2">The sequence shown here is derived from an EMBL/GenBank/DDBJ whole genome shotgun (WGS) entry which is preliminary data.</text>
</comment>
<reference evidence="2 3" key="1">
    <citation type="submission" date="2023-01" db="EMBL/GenBank/DDBJ databases">
        <title>Pseudomonas SA3-5T sp. nov., isolated from tidal flat sediment.</title>
        <authorList>
            <person name="Kim H.S."/>
            <person name="Kim J.-S."/>
            <person name="Suh M.K."/>
            <person name="Eom M.K."/>
            <person name="Lee J.-S."/>
        </authorList>
    </citation>
    <scope>NUCLEOTIDE SEQUENCE [LARGE SCALE GENOMIC DNA]</scope>
    <source>
        <strain evidence="2 3">SA3-5</strain>
    </source>
</reference>
<feature type="transmembrane region" description="Helical" evidence="1">
    <location>
        <begin position="30"/>
        <end position="50"/>
    </location>
</feature>
<sequence>MHRYAIGGVLAVILLNLLLRSLTRLGGPLITLLVAVIVAAAMALCFAWHARRAPSRSERRRLVGLYGGMLGLLYLGLLALMELKDAPGTMGLLILALHYLCYPLCAQLLFSERFFKRFY</sequence>